<evidence type="ECO:0000256" key="4">
    <source>
        <dbReference type="ARBA" id="ARBA00022801"/>
    </source>
</evidence>
<keyword evidence="4" id="KW-0378">Hydrolase</keyword>
<accession>H5UTB9</accession>
<dbReference type="SUPFAM" id="SSF56300">
    <property type="entry name" value="Metallo-dependent phosphatases"/>
    <property type="match status" value="1"/>
</dbReference>
<keyword evidence="3" id="KW-0540">Nuclease</keyword>
<dbReference type="PANTHER" id="PTHR30337">
    <property type="entry name" value="COMPONENT OF ATP-DEPENDENT DSDNA EXONUCLEASE"/>
    <property type="match status" value="1"/>
</dbReference>
<dbReference type="PANTHER" id="PTHR30337:SF0">
    <property type="entry name" value="NUCLEASE SBCCD SUBUNIT D"/>
    <property type="match status" value="1"/>
</dbReference>
<sequence length="376" mass="40623">MVRFLQTSDWQLGMTRHFLEGEAQARYTAARIDAVRALGEVARAEHCDFVVVAGDVFESNLVSTRTIARSLEAMGSIGCPVYLLPGNHDTLDAASVYTSAAFRRACPPGVVVLDRAGIHRVATGVEIVAAPWFHKPALTDLAAQVLREVDDPEPGVTRILLAHGPIDVLSPDEDDPARISLAGLEEALAAGHIHHVALGDRHSRLSVGRSGRIHYSGSPEVTAFRDDIPGDVLVVDVDTEMHAARPHHVGTWTFTTMRRHLDTADDLDALDAEFAAIDPKDRTVVRTAFVGTLSLADKARLDDLLERWDESLAARFTWTGHDDVAVYVDGDELADLGVGGFVDDAVAELLERARGGEGEPAARDALALLYRLGAAR</sequence>
<dbReference type="STRING" id="1089455.MOPEL_091_00220"/>
<evidence type="ECO:0000259" key="6">
    <source>
        <dbReference type="Pfam" id="PF00149"/>
    </source>
</evidence>
<dbReference type="InterPro" id="IPR029052">
    <property type="entry name" value="Metallo-depent_PP-like"/>
</dbReference>
<evidence type="ECO:0000313" key="8">
    <source>
        <dbReference type="Proteomes" id="UP000004367"/>
    </source>
</evidence>
<dbReference type="eggNOG" id="COG0420">
    <property type="taxonomic scope" value="Bacteria"/>
</dbReference>
<proteinExistence type="inferred from homology"/>
<name>H5UTB9_9MICO</name>
<dbReference type="GO" id="GO:0004527">
    <property type="term" value="F:exonuclease activity"/>
    <property type="evidence" value="ECO:0007669"/>
    <property type="project" value="UniProtKB-KW"/>
</dbReference>
<comment type="caution">
    <text evidence="7">The sequence shown here is derived from an EMBL/GenBank/DDBJ whole genome shotgun (WGS) entry which is preliminary data.</text>
</comment>
<dbReference type="InterPro" id="IPR014577">
    <property type="entry name" value="UCP033093_metalloPase"/>
</dbReference>
<keyword evidence="5 7" id="KW-0269">Exonuclease</keyword>
<keyword evidence="8" id="KW-1185">Reference proteome</keyword>
<dbReference type="InterPro" id="IPR050535">
    <property type="entry name" value="DNA_Repair-Maintenance_Comp"/>
</dbReference>
<gene>
    <name evidence="7" type="ORF">MOPEL_091_00220</name>
</gene>
<evidence type="ECO:0000256" key="2">
    <source>
        <dbReference type="ARBA" id="ARBA00013365"/>
    </source>
</evidence>
<dbReference type="CDD" id="cd00840">
    <property type="entry name" value="MPP_Mre11_N"/>
    <property type="match status" value="1"/>
</dbReference>
<comment type="similarity">
    <text evidence="1">Belongs to the SbcD family.</text>
</comment>
<dbReference type="EMBL" id="BAFE01000068">
    <property type="protein sequence ID" value="GAB48977.1"/>
    <property type="molecule type" value="Genomic_DNA"/>
</dbReference>
<evidence type="ECO:0000313" key="7">
    <source>
        <dbReference type="EMBL" id="GAB48977.1"/>
    </source>
</evidence>
<evidence type="ECO:0000256" key="1">
    <source>
        <dbReference type="ARBA" id="ARBA00010555"/>
    </source>
</evidence>
<dbReference type="PIRSF" id="PIRSF033093">
    <property type="entry name" value="UCP_ML1119"/>
    <property type="match status" value="1"/>
</dbReference>
<dbReference type="Gene3D" id="3.60.21.10">
    <property type="match status" value="1"/>
</dbReference>
<evidence type="ECO:0000256" key="5">
    <source>
        <dbReference type="ARBA" id="ARBA00022839"/>
    </source>
</evidence>
<dbReference type="InterPro" id="IPR004843">
    <property type="entry name" value="Calcineurin-like_PHP"/>
</dbReference>
<organism evidence="7 8">
    <name type="scientific">Mobilicoccus pelagius NBRC 104925</name>
    <dbReference type="NCBI Taxonomy" id="1089455"/>
    <lineage>
        <taxon>Bacteria</taxon>
        <taxon>Bacillati</taxon>
        <taxon>Actinomycetota</taxon>
        <taxon>Actinomycetes</taxon>
        <taxon>Micrococcales</taxon>
        <taxon>Dermatophilaceae</taxon>
        <taxon>Mobilicoccus</taxon>
    </lineage>
</organism>
<dbReference type="AlphaFoldDB" id="H5UTB9"/>
<dbReference type="Pfam" id="PF00149">
    <property type="entry name" value="Metallophos"/>
    <property type="match status" value="1"/>
</dbReference>
<protein>
    <recommendedName>
        <fullName evidence="2">Nuclease SbcCD subunit D</fullName>
    </recommendedName>
</protein>
<reference evidence="7 8" key="1">
    <citation type="submission" date="2012-02" db="EMBL/GenBank/DDBJ databases">
        <title>Whole genome shotgun sequence of Mobilicoccus pelagius NBRC 104925.</title>
        <authorList>
            <person name="Yoshida Y."/>
            <person name="Hosoyama A."/>
            <person name="Tsuchikane K."/>
            <person name="Katsumata H."/>
            <person name="Yamazaki S."/>
            <person name="Fujita N."/>
        </authorList>
    </citation>
    <scope>NUCLEOTIDE SEQUENCE [LARGE SCALE GENOMIC DNA]</scope>
    <source>
        <strain evidence="7 8">NBRC 104925</strain>
    </source>
</reference>
<dbReference type="Proteomes" id="UP000004367">
    <property type="component" value="Unassembled WGS sequence"/>
</dbReference>
<evidence type="ECO:0000256" key="3">
    <source>
        <dbReference type="ARBA" id="ARBA00022722"/>
    </source>
</evidence>
<dbReference type="InterPro" id="IPR041796">
    <property type="entry name" value="Mre11_N"/>
</dbReference>
<dbReference type="RefSeq" id="WP_009482875.1">
    <property type="nucleotide sequence ID" value="NZ_BAFE01000068.1"/>
</dbReference>
<feature type="domain" description="Calcineurin-like phosphoesterase" evidence="6">
    <location>
        <begin position="3"/>
        <end position="194"/>
    </location>
</feature>